<dbReference type="Proteomes" id="UP000546642">
    <property type="component" value="Unassembled WGS sequence"/>
</dbReference>
<sequence length="186" mass="18749">MTAILLTAAACGSDGDAGYGGYDGADKDSATSEEGQDQQGGADTTLQVAKGTSAGDVVADSDGYTLYMFTQDSTEPPTSTCAADCAQQWPPALAEGDPTAEGVESALVGTMEREDGETQVTIAGWPLYRYAGDVSPGDVNGQAMGGSWYAVAPDGRQVEGDGTGGAEDGDGTHDMDMDMDGGSGGY</sequence>
<dbReference type="EMBL" id="JACHDS010000001">
    <property type="protein sequence ID" value="MBB6173571.1"/>
    <property type="molecule type" value="Genomic_DNA"/>
</dbReference>
<evidence type="ECO:0000256" key="1">
    <source>
        <dbReference type="SAM" id="MobiDB-lite"/>
    </source>
</evidence>
<name>A0A7X0D7B8_9ACTN</name>
<reference evidence="2 3" key="1">
    <citation type="submission" date="2020-08" db="EMBL/GenBank/DDBJ databases">
        <title>Sequencing the genomes of 1000 actinobacteria strains.</title>
        <authorList>
            <person name="Klenk H.-P."/>
        </authorList>
    </citation>
    <scope>NUCLEOTIDE SEQUENCE [LARGE SCALE GENOMIC DNA]</scope>
    <source>
        <strain evidence="2 3">DSM 46659</strain>
    </source>
</reference>
<keyword evidence="3" id="KW-1185">Reference proteome</keyword>
<dbReference type="Pfam" id="PF03640">
    <property type="entry name" value="Lipoprotein_15"/>
    <property type="match status" value="2"/>
</dbReference>
<evidence type="ECO:0000313" key="3">
    <source>
        <dbReference type="Proteomes" id="UP000546642"/>
    </source>
</evidence>
<accession>A0A7X0D7B8</accession>
<dbReference type="PANTHER" id="PTHR39335">
    <property type="entry name" value="BLL4220 PROTEIN"/>
    <property type="match status" value="1"/>
</dbReference>
<feature type="compositionally biased region" description="Polar residues" evidence="1">
    <location>
        <begin position="37"/>
        <end position="47"/>
    </location>
</feature>
<protein>
    <submittedName>
        <fullName evidence="2">Putative lipoprotein with Yx(FWY)xxD motif</fullName>
    </submittedName>
</protein>
<proteinExistence type="predicted"/>
<organism evidence="2 3">
    <name type="scientific">Nocardiopsis mwathae</name>
    <dbReference type="NCBI Taxonomy" id="1472723"/>
    <lineage>
        <taxon>Bacteria</taxon>
        <taxon>Bacillati</taxon>
        <taxon>Actinomycetota</taxon>
        <taxon>Actinomycetes</taxon>
        <taxon>Streptosporangiales</taxon>
        <taxon>Nocardiopsidaceae</taxon>
        <taxon>Nocardiopsis</taxon>
    </lineage>
</organism>
<dbReference type="RefSeq" id="WP_184077047.1">
    <property type="nucleotide sequence ID" value="NZ_JACHDS010000001.1"/>
</dbReference>
<comment type="caution">
    <text evidence="2">The sequence shown here is derived from an EMBL/GenBank/DDBJ whole genome shotgun (WGS) entry which is preliminary data.</text>
</comment>
<dbReference type="PANTHER" id="PTHR39335:SF1">
    <property type="entry name" value="BLL4220 PROTEIN"/>
    <property type="match status" value="1"/>
</dbReference>
<dbReference type="AlphaFoldDB" id="A0A7X0D7B8"/>
<gene>
    <name evidence="2" type="ORF">HNR23_003631</name>
</gene>
<dbReference type="GO" id="GO:0043448">
    <property type="term" value="P:alkane catabolic process"/>
    <property type="evidence" value="ECO:0007669"/>
    <property type="project" value="TreeGrafter"/>
</dbReference>
<feature type="region of interest" description="Disordered" evidence="1">
    <location>
        <begin position="152"/>
        <end position="186"/>
    </location>
</feature>
<dbReference type="InterPro" id="IPR005297">
    <property type="entry name" value="Lipoprotein_repeat"/>
</dbReference>
<keyword evidence="2" id="KW-0449">Lipoprotein</keyword>
<feature type="region of interest" description="Disordered" evidence="1">
    <location>
        <begin position="11"/>
        <end position="54"/>
    </location>
</feature>
<evidence type="ECO:0000313" key="2">
    <source>
        <dbReference type="EMBL" id="MBB6173571.1"/>
    </source>
</evidence>